<dbReference type="EMBL" id="MN739626">
    <property type="protein sequence ID" value="QHT16474.1"/>
    <property type="molecule type" value="Genomic_DNA"/>
</dbReference>
<reference evidence="2" key="1">
    <citation type="journal article" date="2020" name="Nature">
        <title>Giant virus diversity and host interactions through global metagenomics.</title>
        <authorList>
            <person name="Schulz F."/>
            <person name="Roux S."/>
            <person name="Paez-Espino D."/>
            <person name="Jungbluth S."/>
            <person name="Walsh D.A."/>
            <person name="Denef V.J."/>
            <person name="McMahon K.D."/>
            <person name="Konstantinidis K.T."/>
            <person name="Eloe-Fadrosh E.A."/>
            <person name="Kyrpides N.C."/>
            <person name="Woyke T."/>
        </authorList>
    </citation>
    <scope>NUCLEOTIDE SEQUENCE</scope>
    <source>
        <strain evidence="2">GVMAG-M-3300023174-189</strain>
    </source>
</reference>
<dbReference type="InterPro" id="IPR002654">
    <property type="entry name" value="Glyco_trans_25"/>
</dbReference>
<accession>A0A6C0DJL5</accession>
<proteinExistence type="predicted"/>
<evidence type="ECO:0000259" key="1">
    <source>
        <dbReference type="Pfam" id="PF01755"/>
    </source>
</evidence>
<dbReference type="Pfam" id="PF01755">
    <property type="entry name" value="Glyco_transf_25"/>
    <property type="match status" value="1"/>
</dbReference>
<sequence>MKDLTDTRIYYINLDARKDRREQFEAQEALRTMPPVERIAGIHGLSVDIKKDKRVGVNTRVQVITEYRRSHYEIHSRGAIGASLSHLKVWETFLKSGAKYALILEDDVKLPATFSMMVRDCAKDLPRNWDVWILGWNHTPVDTGKSGQNPFKRILHFVGAHCYIISRHAVKIFVDEALPIETHIEHYMNNVAFLKGLSIVRDIRLHLPQMDRVLNISDVRKPEGCPACHLDDKDEALEARRANMQ</sequence>
<dbReference type="CDD" id="cd06532">
    <property type="entry name" value="Glyco_transf_25"/>
    <property type="match status" value="1"/>
</dbReference>
<organism evidence="2">
    <name type="scientific">viral metagenome</name>
    <dbReference type="NCBI Taxonomy" id="1070528"/>
    <lineage>
        <taxon>unclassified sequences</taxon>
        <taxon>metagenomes</taxon>
        <taxon>organismal metagenomes</taxon>
    </lineage>
</organism>
<protein>
    <recommendedName>
        <fullName evidence="1">Glycosyl transferase family 25 domain-containing protein</fullName>
    </recommendedName>
</protein>
<feature type="domain" description="Glycosyl transferase family 25" evidence="1">
    <location>
        <begin position="8"/>
        <end position="175"/>
    </location>
</feature>
<dbReference type="AlphaFoldDB" id="A0A6C0DJL5"/>
<evidence type="ECO:0000313" key="2">
    <source>
        <dbReference type="EMBL" id="QHT16474.1"/>
    </source>
</evidence>
<name>A0A6C0DJL5_9ZZZZ</name>